<keyword evidence="4" id="KW-0808">Transferase</keyword>
<protein>
    <recommendedName>
        <fullName evidence="3">phosphoglycerate kinase</fullName>
        <ecNumber evidence="3">2.7.2.3</ecNumber>
    </recommendedName>
</protein>
<evidence type="ECO:0000256" key="5">
    <source>
        <dbReference type="ARBA" id="ARBA00022741"/>
    </source>
</evidence>
<dbReference type="InterPro" id="IPR015824">
    <property type="entry name" value="Phosphoglycerate_kinase_N"/>
</dbReference>
<dbReference type="SUPFAM" id="SSF53748">
    <property type="entry name" value="Phosphoglycerate kinase"/>
    <property type="match status" value="1"/>
</dbReference>
<dbReference type="GO" id="GO:0005524">
    <property type="term" value="F:ATP binding"/>
    <property type="evidence" value="ECO:0007669"/>
    <property type="project" value="UniProtKB-KW"/>
</dbReference>
<dbReference type="OrthoDB" id="275353at2759"/>
<name>A0A835H9F8_9MAGN</name>
<dbReference type="EC" id="2.7.2.3" evidence="3"/>
<comment type="cofactor">
    <cofactor evidence="1">
        <name>Mg(2+)</name>
        <dbReference type="ChEBI" id="CHEBI:18420"/>
    </cofactor>
</comment>
<keyword evidence="7" id="KW-0067">ATP-binding</keyword>
<dbReference type="Proteomes" id="UP000631114">
    <property type="component" value="Unassembled WGS sequence"/>
</dbReference>
<gene>
    <name evidence="9" type="ORF">IFM89_007483</name>
</gene>
<proteinExistence type="inferred from homology"/>
<sequence length="135" mass="14995">MKVHIVFSFCDVEEQNGLPHVQTLSKFPKEELSGKVVMVRVNITFLLRGDLESKDLYIERSLHTVKYLRHAGAKVLIASNWGRLSDTMQVPSTETVAGWSSTRGTTSTPPRPGSYGGVHDITSQNEAEKDIPVEL</sequence>
<evidence type="ECO:0000256" key="6">
    <source>
        <dbReference type="ARBA" id="ARBA00022777"/>
    </source>
</evidence>
<evidence type="ECO:0000256" key="1">
    <source>
        <dbReference type="ARBA" id="ARBA00001946"/>
    </source>
</evidence>
<dbReference type="EMBL" id="JADFTS010000007">
    <property type="protein sequence ID" value="KAF9596165.1"/>
    <property type="molecule type" value="Genomic_DNA"/>
</dbReference>
<keyword evidence="5" id="KW-0547">Nucleotide-binding</keyword>
<evidence type="ECO:0000256" key="2">
    <source>
        <dbReference type="ARBA" id="ARBA00008982"/>
    </source>
</evidence>
<feature type="compositionally biased region" description="Basic and acidic residues" evidence="8">
    <location>
        <begin position="126"/>
        <end position="135"/>
    </location>
</feature>
<evidence type="ECO:0000256" key="4">
    <source>
        <dbReference type="ARBA" id="ARBA00022679"/>
    </source>
</evidence>
<dbReference type="GO" id="GO:0004618">
    <property type="term" value="F:phosphoglycerate kinase activity"/>
    <property type="evidence" value="ECO:0007669"/>
    <property type="project" value="UniProtKB-EC"/>
</dbReference>
<dbReference type="Gene3D" id="3.40.50.1260">
    <property type="entry name" value="Phosphoglycerate kinase, N-terminal domain"/>
    <property type="match status" value="1"/>
</dbReference>
<reference evidence="9 10" key="1">
    <citation type="submission" date="2020-10" db="EMBL/GenBank/DDBJ databases">
        <title>The Coptis chinensis genome and diversification of protoberbering-type alkaloids.</title>
        <authorList>
            <person name="Wang B."/>
            <person name="Shu S."/>
            <person name="Song C."/>
            <person name="Liu Y."/>
        </authorList>
    </citation>
    <scope>NUCLEOTIDE SEQUENCE [LARGE SCALE GENOMIC DNA]</scope>
    <source>
        <strain evidence="9">HL-2020</strain>
        <tissue evidence="9">Leaf</tissue>
    </source>
</reference>
<comment type="caution">
    <text evidence="9">The sequence shown here is derived from an EMBL/GenBank/DDBJ whole genome shotgun (WGS) entry which is preliminary data.</text>
</comment>
<accession>A0A835H9F8</accession>
<evidence type="ECO:0000256" key="8">
    <source>
        <dbReference type="SAM" id="MobiDB-lite"/>
    </source>
</evidence>
<keyword evidence="6" id="KW-0418">Kinase</keyword>
<evidence type="ECO:0000313" key="10">
    <source>
        <dbReference type="Proteomes" id="UP000631114"/>
    </source>
</evidence>
<feature type="region of interest" description="Disordered" evidence="8">
    <location>
        <begin position="94"/>
        <end position="135"/>
    </location>
</feature>
<dbReference type="AlphaFoldDB" id="A0A835H9F8"/>
<evidence type="ECO:0000256" key="7">
    <source>
        <dbReference type="ARBA" id="ARBA00022840"/>
    </source>
</evidence>
<dbReference type="InterPro" id="IPR036043">
    <property type="entry name" value="Phosphoglycerate_kinase_sf"/>
</dbReference>
<comment type="similarity">
    <text evidence="2">Belongs to the phosphoglycerate kinase family.</text>
</comment>
<evidence type="ECO:0000256" key="3">
    <source>
        <dbReference type="ARBA" id="ARBA00013061"/>
    </source>
</evidence>
<evidence type="ECO:0000313" key="9">
    <source>
        <dbReference type="EMBL" id="KAF9596165.1"/>
    </source>
</evidence>
<organism evidence="9 10">
    <name type="scientific">Coptis chinensis</name>
    <dbReference type="NCBI Taxonomy" id="261450"/>
    <lineage>
        <taxon>Eukaryota</taxon>
        <taxon>Viridiplantae</taxon>
        <taxon>Streptophyta</taxon>
        <taxon>Embryophyta</taxon>
        <taxon>Tracheophyta</taxon>
        <taxon>Spermatophyta</taxon>
        <taxon>Magnoliopsida</taxon>
        <taxon>Ranunculales</taxon>
        <taxon>Ranunculaceae</taxon>
        <taxon>Coptidoideae</taxon>
        <taxon>Coptis</taxon>
    </lineage>
</organism>
<keyword evidence="10" id="KW-1185">Reference proteome</keyword>
<dbReference type="GO" id="GO:0006096">
    <property type="term" value="P:glycolytic process"/>
    <property type="evidence" value="ECO:0007669"/>
    <property type="project" value="InterPro"/>
</dbReference>